<accession>A0ABV2J763</accession>
<proteinExistence type="predicted"/>
<evidence type="ECO:0000256" key="1">
    <source>
        <dbReference type="SAM" id="Coils"/>
    </source>
</evidence>
<keyword evidence="3" id="KW-1185">Reference proteome</keyword>
<evidence type="ECO:0000313" key="2">
    <source>
        <dbReference type="EMBL" id="MET3616618.1"/>
    </source>
</evidence>
<comment type="caution">
    <text evidence="2">The sequence shown here is derived from an EMBL/GenBank/DDBJ whole genome shotgun (WGS) entry which is preliminary data.</text>
</comment>
<gene>
    <name evidence="2" type="ORF">ABID14_000238</name>
</gene>
<name>A0ABV2J763_9FIRM</name>
<dbReference type="EMBL" id="JBEPMA010000001">
    <property type="protein sequence ID" value="MET3616618.1"/>
    <property type="molecule type" value="Genomic_DNA"/>
</dbReference>
<sequence length="79" mass="9436">MNQVQRIIKRWEDIVPESQMLTMELKKAEYLYLKCTDEGLRVEIKKNINDIKGKIRQLESEYEYLSELVSMISNREVAI</sequence>
<dbReference type="RefSeq" id="WP_354366624.1">
    <property type="nucleotide sequence ID" value="NZ_JBEPMA010000001.1"/>
</dbReference>
<evidence type="ECO:0000313" key="3">
    <source>
        <dbReference type="Proteomes" id="UP001549162"/>
    </source>
</evidence>
<organism evidence="2 3">
    <name type="scientific">Peptoniphilus olsenii</name>
    <dbReference type="NCBI Taxonomy" id="411570"/>
    <lineage>
        <taxon>Bacteria</taxon>
        <taxon>Bacillati</taxon>
        <taxon>Bacillota</taxon>
        <taxon>Tissierellia</taxon>
        <taxon>Tissierellales</taxon>
        <taxon>Peptoniphilaceae</taxon>
        <taxon>Peptoniphilus</taxon>
    </lineage>
</organism>
<dbReference type="Proteomes" id="UP001549162">
    <property type="component" value="Unassembled WGS sequence"/>
</dbReference>
<reference evidence="2 3" key="1">
    <citation type="submission" date="2024-06" db="EMBL/GenBank/DDBJ databases">
        <title>Genomic Encyclopedia of Type Strains, Phase IV (KMG-IV): sequencing the most valuable type-strain genomes for metagenomic binning, comparative biology and taxonomic classification.</title>
        <authorList>
            <person name="Goeker M."/>
        </authorList>
    </citation>
    <scope>NUCLEOTIDE SEQUENCE [LARGE SCALE GENOMIC DNA]</scope>
    <source>
        <strain evidence="2 3">DSM 21460</strain>
    </source>
</reference>
<keyword evidence="1" id="KW-0175">Coiled coil</keyword>
<feature type="coiled-coil region" evidence="1">
    <location>
        <begin position="41"/>
        <end position="68"/>
    </location>
</feature>
<protein>
    <submittedName>
        <fullName evidence="2">Uncharacterized protein</fullName>
    </submittedName>
</protein>